<organism evidence="1 2">
    <name type="scientific">Phtheirospermum japonicum</name>
    <dbReference type="NCBI Taxonomy" id="374723"/>
    <lineage>
        <taxon>Eukaryota</taxon>
        <taxon>Viridiplantae</taxon>
        <taxon>Streptophyta</taxon>
        <taxon>Embryophyta</taxon>
        <taxon>Tracheophyta</taxon>
        <taxon>Spermatophyta</taxon>
        <taxon>Magnoliopsida</taxon>
        <taxon>eudicotyledons</taxon>
        <taxon>Gunneridae</taxon>
        <taxon>Pentapetalae</taxon>
        <taxon>asterids</taxon>
        <taxon>lamiids</taxon>
        <taxon>Lamiales</taxon>
        <taxon>Orobanchaceae</taxon>
        <taxon>Orobanchaceae incertae sedis</taxon>
        <taxon>Phtheirospermum</taxon>
    </lineage>
</organism>
<sequence>MSSAMVIQYGSKLDFDCNHCTIPLSSTSTKTFLQFSWDDVTKDCLIARSKASSGPAKKSLKVYQALIICYPRSFATPPSPVPSFQARKH</sequence>
<name>A0A830DG10_9LAMI</name>
<accession>A0A830DG10</accession>
<evidence type="ECO:0000313" key="2">
    <source>
        <dbReference type="Proteomes" id="UP000653305"/>
    </source>
</evidence>
<keyword evidence="2" id="KW-1185">Reference proteome</keyword>
<protein>
    <submittedName>
        <fullName evidence="1">Uncharacterized protein</fullName>
    </submittedName>
</protein>
<dbReference type="Proteomes" id="UP000653305">
    <property type="component" value="Unassembled WGS sequence"/>
</dbReference>
<evidence type="ECO:0000313" key="1">
    <source>
        <dbReference type="EMBL" id="GFQ05082.1"/>
    </source>
</evidence>
<dbReference type="AlphaFoldDB" id="A0A830DG10"/>
<proteinExistence type="predicted"/>
<dbReference type="EMBL" id="BMAC01001013">
    <property type="protein sequence ID" value="GFQ05082.1"/>
    <property type="molecule type" value="Genomic_DNA"/>
</dbReference>
<gene>
    <name evidence="1" type="ORF">PHJA_002652300</name>
</gene>
<reference evidence="1" key="1">
    <citation type="submission" date="2020-07" db="EMBL/GenBank/DDBJ databases">
        <title>Ethylene signaling mediates host invasion by parasitic plants.</title>
        <authorList>
            <person name="Yoshida S."/>
        </authorList>
    </citation>
    <scope>NUCLEOTIDE SEQUENCE</scope>
    <source>
        <strain evidence="1">Okayama</strain>
    </source>
</reference>
<comment type="caution">
    <text evidence="1">The sequence shown here is derived from an EMBL/GenBank/DDBJ whole genome shotgun (WGS) entry which is preliminary data.</text>
</comment>